<comment type="caution">
    <text evidence="2">The sequence shown here is derived from an EMBL/GenBank/DDBJ whole genome shotgun (WGS) entry which is preliminary data.</text>
</comment>
<reference evidence="3" key="1">
    <citation type="submission" date="2016-06" db="EMBL/GenBank/DDBJ databases">
        <title>Parallel loss of symbiosis genes in relatives of nitrogen-fixing non-legume Parasponia.</title>
        <authorList>
            <person name="Van Velzen R."/>
            <person name="Holmer R."/>
            <person name="Bu F."/>
            <person name="Rutten L."/>
            <person name="Van Zeijl A."/>
            <person name="Liu W."/>
            <person name="Santuari L."/>
            <person name="Cao Q."/>
            <person name="Sharma T."/>
            <person name="Shen D."/>
            <person name="Roswanjaya Y."/>
            <person name="Wardhani T."/>
            <person name="Kalhor M.S."/>
            <person name="Jansen J."/>
            <person name="Van den Hoogen J."/>
            <person name="Gungor B."/>
            <person name="Hartog M."/>
            <person name="Hontelez J."/>
            <person name="Verver J."/>
            <person name="Yang W.-C."/>
            <person name="Schijlen E."/>
            <person name="Repin R."/>
            <person name="Schilthuizen M."/>
            <person name="Schranz E."/>
            <person name="Heidstra R."/>
            <person name="Miyata K."/>
            <person name="Fedorova E."/>
            <person name="Kohlen W."/>
            <person name="Bisseling T."/>
            <person name="Smit S."/>
            <person name="Geurts R."/>
        </authorList>
    </citation>
    <scope>NUCLEOTIDE SEQUENCE [LARGE SCALE GENOMIC DNA]</scope>
    <source>
        <strain evidence="3">cv. RG33-2</strain>
    </source>
</reference>
<organism evidence="2 3">
    <name type="scientific">Trema orientale</name>
    <name type="common">Charcoal tree</name>
    <name type="synonym">Celtis orientalis</name>
    <dbReference type="NCBI Taxonomy" id="63057"/>
    <lineage>
        <taxon>Eukaryota</taxon>
        <taxon>Viridiplantae</taxon>
        <taxon>Streptophyta</taxon>
        <taxon>Embryophyta</taxon>
        <taxon>Tracheophyta</taxon>
        <taxon>Spermatophyta</taxon>
        <taxon>Magnoliopsida</taxon>
        <taxon>eudicotyledons</taxon>
        <taxon>Gunneridae</taxon>
        <taxon>Pentapetalae</taxon>
        <taxon>rosids</taxon>
        <taxon>fabids</taxon>
        <taxon>Rosales</taxon>
        <taxon>Cannabaceae</taxon>
        <taxon>Trema</taxon>
    </lineage>
</organism>
<dbReference type="Proteomes" id="UP000237000">
    <property type="component" value="Unassembled WGS sequence"/>
</dbReference>
<gene>
    <name evidence="2" type="ORF">TorRG33x02_317890</name>
</gene>
<evidence type="ECO:0000256" key="1">
    <source>
        <dbReference type="SAM" id="Coils"/>
    </source>
</evidence>
<dbReference type="OrthoDB" id="2019706at2759"/>
<protein>
    <submittedName>
        <fullName evidence="2">Uncharacterized protein</fullName>
    </submittedName>
</protein>
<accession>A0A2P5BKP1</accession>
<dbReference type="EMBL" id="JXTC01000503">
    <property type="protein sequence ID" value="PON49348.1"/>
    <property type="molecule type" value="Genomic_DNA"/>
</dbReference>
<keyword evidence="1" id="KW-0175">Coiled coil</keyword>
<keyword evidence="3" id="KW-1185">Reference proteome</keyword>
<dbReference type="AlphaFoldDB" id="A0A2P5BKP1"/>
<dbReference type="PANTHER" id="PTHR48163:SF2">
    <property type="entry name" value="EXPRESSED PROTEIN"/>
    <property type="match status" value="1"/>
</dbReference>
<dbReference type="STRING" id="63057.A0A2P5BKP1"/>
<evidence type="ECO:0000313" key="2">
    <source>
        <dbReference type="EMBL" id="PON49348.1"/>
    </source>
</evidence>
<evidence type="ECO:0000313" key="3">
    <source>
        <dbReference type="Proteomes" id="UP000237000"/>
    </source>
</evidence>
<feature type="coiled-coil region" evidence="1">
    <location>
        <begin position="6"/>
        <end position="36"/>
    </location>
</feature>
<dbReference type="PANTHER" id="PTHR48163">
    <property type="entry name" value="BNAC02G25670D PROTEIN"/>
    <property type="match status" value="1"/>
</dbReference>
<proteinExistence type="predicted"/>
<dbReference type="InParanoid" id="A0A2P5BKP1"/>
<sequence>MVQIDVGFLVAQISDLEKKNAELEEQNKRLISKEQNTVPSLRKALKDVAMEKDATVVAHEDFQLNFAHSRNV</sequence>
<name>A0A2P5BKP1_TREOI</name>